<evidence type="ECO:0000256" key="6">
    <source>
        <dbReference type="ARBA" id="ARBA00023125"/>
    </source>
</evidence>
<dbReference type="GO" id="GO:0019028">
    <property type="term" value="C:viral capsid"/>
    <property type="evidence" value="ECO:0007669"/>
    <property type="project" value="InterPro"/>
</dbReference>
<feature type="compositionally biased region" description="Low complexity" evidence="8">
    <location>
        <begin position="63"/>
        <end position="74"/>
    </location>
</feature>
<evidence type="ECO:0000256" key="5">
    <source>
        <dbReference type="ARBA" id="ARBA00022921"/>
    </source>
</evidence>
<evidence type="ECO:0000256" key="7">
    <source>
        <dbReference type="ARBA" id="ARBA00023296"/>
    </source>
</evidence>
<organism evidence="9 10">
    <name type="scientific">Fowl aviadenovirus B</name>
    <dbReference type="NCBI Taxonomy" id="190062"/>
    <lineage>
        <taxon>Viruses</taxon>
        <taxon>Varidnaviria</taxon>
        <taxon>Bamfordvirae</taxon>
        <taxon>Preplasmiviricota</taxon>
        <taxon>Polisuviricotina</taxon>
        <taxon>Pharingeaviricetes</taxon>
        <taxon>Rowavirales</taxon>
        <taxon>Adenoviridae</taxon>
        <taxon>Aviadenovirus</taxon>
        <taxon>Aviadenovirus quintum</taxon>
    </lineage>
</organism>
<proteinExistence type="inferred from homology"/>
<evidence type="ECO:0000313" key="9">
    <source>
        <dbReference type="EMBL" id="QCC26502.1"/>
    </source>
</evidence>
<dbReference type="GO" id="GO:0046718">
    <property type="term" value="P:symbiont entry into host cell"/>
    <property type="evidence" value="ECO:0007669"/>
    <property type="project" value="UniProtKB-KW"/>
</dbReference>
<keyword evidence="2" id="KW-1163">Viral penetration into host nucleus</keyword>
<evidence type="ECO:0000313" key="10">
    <source>
        <dbReference type="Proteomes" id="UP000316972"/>
    </source>
</evidence>
<evidence type="ECO:0000256" key="1">
    <source>
        <dbReference type="ARBA" id="ARBA00005746"/>
    </source>
</evidence>
<feature type="compositionally biased region" description="Basic residues" evidence="8">
    <location>
        <begin position="49"/>
        <end position="62"/>
    </location>
</feature>
<keyword evidence="5" id="KW-0426">Late protein</keyword>
<dbReference type="GO" id="GO:0003677">
    <property type="term" value="F:DNA binding"/>
    <property type="evidence" value="ECO:0007669"/>
    <property type="project" value="UniProtKB-KW"/>
</dbReference>
<evidence type="ECO:0000256" key="8">
    <source>
        <dbReference type="SAM" id="MobiDB-lite"/>
    </source>
</evidence>
<dbReference type="GO" id="GO:0075732">
    <property type="term" value="P:viral penetration into host nucleus"/>
    <property type="evidence" value="ECO:0007669"/>
    <property type="project" value="UniProtKB-KW"/>
</dbReference>
<evidence type="ECO:0000256" key="3">
    <source>
        <dbReference type="ARBA" id="ARBA00022562"/>
    </source>
</evidence>
<accession>A0A4Y5G377</accession>
<keyword evidence="6" id="KW-0238">DNA-binding</keyword>
<dbReference type="GO" id="GO:0043657">
    <property type="term" value="C:host cell"/>
    <property type="evidence" value="ECO:0007669"/>
    <property type="project" value="GOC"/>
</dbReference>
<feature type="region of interest" description="Disordered" evidence="8">
    <location>
        <begin position="1"/>
        <end position="82"/>
    </location>
</feature>
<sequence>MSILVSPNDNRGWGMRRRSRSAMRGVGTRRRPRRSRMTLRTLLGLGTASRRRRGRRVGRRSRPAATSSRLVVVRTSRRSRRR</sequence>
<dbReference type="Proteomes" id="UP000316972">
    <property type="component" value="Segment"/>
</dbReference>
<feature type="compositionally biased region" description="Basic residues" evidence="8">
    <location>
        <begin position="14"/>
        <end position="37"/>
    </location>
</feature>
<comment type="similarity">
    <text evidence="1">Belongs to the adenoviridae histone-like nucleoprotein family.</text>
</comment>
<name>A0A4Y5G377_9ADEN</name>
<protein>
    <submittedName>
        <fullName evidence="9">PVII</fullName>
    </submittedName>
</protein>
<evidence type="ECO:0000256" key="4">
    <source>
        <dbReference type="ARBA" id="ARBA00022844"/>
    </source>
</evidence>
<evidence type="ECO:0000256" key="2">
    <source>
        <dbReference type="ARBA" id="ARBA00022524"/>
    </source>
</evidence>
<dbReference type="Pfam" id="PF03228">
    <property type="entry name" value="Adeno_VII"/>
    <property type="match status" value="1"/>
</dbReference>
<keyword evidence="7" id="KW-1160">Virus entry into host cell</keyword>
<feature type="compositionally biased region" description="Low complexity" evidence="8">
    <location>
        <begin position="38"/>
        <end position="48"/>
    </location>
</feature>
<keyword evidence="3" id="KW-1048">Host nucleus</keyword>
<keyword evidence="4" id="KW-0946">Virion</keyword>
<reference evidence="9 10" key="1">
    <citation type="journal article" date="2019" name="Heliyon">
        <title>An emerging new fowl adenovirus genotype.</title>
        <authorList>
            <person name="Kajan G.L."/>
            <person name="Affranio I."/>
            <person name="Tothne Bistyak A."/>
            <person name="Kecskemeti S."/>
            <person name="Benko M."/>
        </authorList>
    </citation>
    <scope>NUCLEOTIDE SEQUENCE [LARGE SCALE GENOMIC DNA]</scope>
    <source>
        <strain evidence="9 10">40440-M/2015 Debrecen</strain>
    </source>
</reference>
<dbReference type="EMBL" id="MG953201">
    <property type="protein sequence ID" value="QCC26502.1"/>
    <property type="molecule type" value="Genomic_DNA"/>
</dbReference>
<dbReference type="InterPro" id="IPR004912">
    <property type="entry name" value="Adeno_VII"/>
</dbReference>